<dbReference type="Pfam" id="PF00059">
    <property type="entry name" value="Lectin_C"/>
    <property type="match status" value="2"/>
</dbReference>
<dbReference type="PANTHER" id="PTHR22803">
    <property type="entry name" value="MANNOSE, PHOSPHOLIPASE, LECTIN RECEPTOR RELATED"/>
    <property type="match status" value="1"/>
</dbReference>
<feature type="transmembrane region" description="Helical" evidence="2">
    <location>
        <begin position="749"/>
        <end position="770"/>
    </location>
</feature>
<dbReference type="SUPFAM" id="SSF56436">
    <property type="entry name" value="C-type lectin-like"/>
    <property type="match status" value="3"/>
</dbReference>
<feature type="region of interest" description="Disordered" evidence="1">
    <location>
        <begin position="926"/>
        <end position="955"/>
    </location>
</feature>
<dbReference type="Gene3D" id="3.10.100.10">
    <property type="entry name" value="Mannose-Binding Protein A, subunit A"/>
    <property type="match status" value="3"/>
</dbReference>
<protein>
    <recommendedName>
        <fullName evidence="4">C-type lectin domain-containing protein</fullName>
    </recommendedName>
</protein>
<evidence type="ECO:0000259" key="4">
    <source>
        <dbReference type="PROSITE" id="PS50041"/>
    </source>
</evidence>
<sequence length="1051" mass="116084">MEKTIVLFLLASFHGVSAQGIFDPCYFWPESVYAGDGMCFKLMNLKNSFNGSRTACGAQGAVLAELRTEQQIDVVKSLSYGIGNVWLGGWDSAGGSNLVWLSDQQKVTLPVTIREQQIPICLMMKMGSLLMTKDCETGFKYICQIYAGNPCDVYLPGGEYYDNNCFLPLAKTMTLQDATLRCEKRNAKVVEPNSQTLTQHLTQVAEWNFQPTSDIWLGMTNSVNKFKWQSTAELVTAGNWASGDLGPSELTADSAVVMNGSSSWVWEVVSRSDAAGVICQRNLTDECSGVFSSGRCFNIYRNITDWNAAKTACQDIGSYLAEPKTEILARAVAKYVGDTPYLDRVFLGATDLETEGSFVWDYSREFLKDTYTAWGETNPSDSLGNEDYLEYIAGHGWNDISVNVNKQGPSNSYLCEKVIPVYTHSYVIVFPKNGWRSRVSNTKALLSVASFPDKQGHNYVEFSTFPIGELHTVGLFRNEAYQYYINVSGLSLNSSGLQQKYVRVKSTDYLDVHFFMWGKAWWACSALVLEEITPGRPSVFFSKPGQKDISLAIVSTEEEPSDLDLVMSTKDETVKFSFNDMDTESRDMLVISTSLPEQYQSLYVDSISGSTSTQVVHSTGAMNVFGFDAENHTNTYTKHASIDQILPVSMIGSDYITFPSLPMNVDVIDHYTVVAVYGDTTITVFEPDPDVASRHIHLQWPGDVIDLELPASTFYHVNGTNVFYLYAKLKGTGGICSVALMQESLFRSAYQLMVVEPIGTMTAIFVVVIVKTRDKGAVTAVSGFGFQRGANKCKDVPETEWSGCYFELTNDERYGIFVVNMNSSTASLFGAYLFTTDSLRQNTMCFHLGMPKTFPNLPAYDFDEYLSAVESKNLCDEETTTAPASAVTVGNTQEDDRTTTEQMLNQNTTIASESIFVTEATNSVSSQNAAADTTTRHSDSSTSSNGIGDIAPTGQPCREIRYPLTNTTLTMDEVEETVEKIIMYLTVNTKELSSHKRSKISAPDDRVSSTVIGMGGIIFIGVTFGLIFVSDIGKLICDLRLAMSDLKSPKI</sequence>
<dbReference type="InterPro" id="IPR035234">
    <property type="entry name" value="IgGFc-bd_N"/>
</dbReference>
<feature type="compositionally biased region" description="Polar residues" evidence="1">
    <location>
        <begin position="880"/>
        <end position="892"/>
    </location>
</feature>
<dbReference type="InterPro" id="IPR001304">
    <property type="entry name" value="C-type_lectin-like"/>
</dbReference>
<dbReference type="CDD" id="cd00037">
    <property type="entry name" value="CLECT"/>
    <property type="match status" value="2"/>
</dbReference>
<evidence type="ECO:0000256" key="3">
    <source>
        <dbReference type="SAM" id="SignalP"/>
    </source>
</evidence>
<gene>
    <name evidence="5" type="ORF">RRG08_060103</name>
</gene>
<evidence type="ECO:0000313" key="6">
    <source>
        <dbReference type="Proteomes" id="UP001283361"/>
    </source>
</evidence>
<dbReference type="EMBL" id="JAWDGP010000184">
    <property type="protein sequence ID" value="KAK3803131.1"/>
    <property type="molecule type" value="Genomic_DNA"/>
</dbReference>
<feature type="region of interest" description="Disordered" evidence="1">
    <location>
        <begin position="877"/>
        <end position="898"/>
    </location>
</feature>
<keyword evidence="3" id="KW-0732">Signal</keyword>
<feature type="domain" description="C-type lectin" evidence="4">
    <location>
        <begin position="161"/>
        <end position="280"/>
    </location>
</feature>
<evidence type="ECO:0000256" key="2">
    <source>
        <dbReference type="SAM" id="Phobius"/>
    </source>
</evidence>
<feature type="domain" description="C-type lectin" evidence="4">
    <location>
        <begin position="35"/>
        <end position="144"/>
    </location>
</feature>
<dbReference type="SMART" id="SM00034">
    <property type="entry name" value="CLECT"/>
    <property type="match status" value="3"/>
</dbReference>
<feature type="transmembrane region" description="Helical" evidence="2">
    <location>
        <begin position="1007"/>
        <end position="1029"/>
    </location>
</feature>
<comment type="caution">
    <text evidence="5">The sequence shown here is derived from an EMBL/GenBank/DDBJ whole genome shotgun (WGS) entry which is preliminary data.</text>
</comment>
<dbReference type="PROSITE" id="PS50041">
    <property type="entry name" value="C_TYPE_LECTIN_2"/>
    <property type="match status" value="3"/>
</dbReference>
<feature type="chain" id="PRO_5042048463" description="C-type lectin domain-containing protein" evidence="3">
    <location>
        <begin position="19"/>
        <end position="1051"/>
    </location>
</feature>
<dbReference type="InterPro" id="IPR050111">
    <property type="entry name" value="C-type_lectin/snaclec_domain"/>
</dbReference>
<dbReference type="Pfam" id="PF17517">
    <property type="entry name" value="IgGFc_binding"/>
    <property type="match status" value="1"/>
</dbReference>
<keyword evidence="2" id="KW-0472">Membrane</keyword>
<name>A0AAE1ED37_9GAST</name>
<dbReference type="AlphaFoldDB" id="A0AAE1ED37"/>
<organism evidence="5 6">
    <name type="scientific">Elysia crispata</name>
    <name type="common">lettuce slug</name>
    <dbReference type="NCBI Taxonomy" id="231223"/>
    <lineage>
        <taxon>Eukaryota</taxon>
        <taxon>Metazoa</taxon>
        <taxon>Spiralia</taxon>
        <taxon>Lophotrochozoa</taxon>
        <taxon>Mollusca</taxon>
        <taxon>Gastropoda</taxon>
        <taxon>Heterobranchia</taxon>
        <taxon>Euthyneura</taxon>
        <taxon>Panpulmonata</taxon>
        <taxon>Sacoglossa</taxon>
        <taxon>Placobranchoidea</taxon>
        <taxon>Plakobranchidae</taxon>
        <taxon>Elysia</taxon>
    </lineage>
</organism>
<evidence type="ECO:0000256" key="1">
    <source>
        <dbReference type="SAM" id="MobiDB-lite"/>
    </source>
</evidence>
<dbReference type="Proteomes" id="UP001283361">
    <property type="component" value="Unassembled WGS sequence"/>
</dbReference>
<accession>A0AAE1ED37</accession>
<evidence type="ECO:0000313" key="5">
    <source>
        <dbReference type="EMBL" id="KAK3803131.1"/>
    </source>
</evidence>
<proteinExistence type="predicted"/>
<keyword evidence="6" id="KW-1185">Reference proteome</keyword>
<keyword evidence="2" id="KW-0812">Transmembrane</keyword>
<dbReference type="InterPro" id="IPR016186">
    <property type="entry name" value="C-type_lectin-like/link_sf"/>
</dbReference>
<keyword evidence="2" id="KW-1133">Transmembrane helix</keyword>
<feature type="domain" description="C-type lectin" evidence="4">
    <location>
        <begin position="292"/>
        <end position="399"/>
    </location>
</feature>
<dbReference type="InterPro" id="IPR016187">
    <property type="entry name" value="CTDL_fold"/>
</dbReference>
<feature type="signal peptide" evidence="3">
    <location>
        <begin position="1"/>
        <end position="18"/>
    </location>
</feature>
<reference evidence="5" key="1">
    <citation type="journal article" date="2023" name="G3 (Bethesda)">
        <title>A reference genome for the long-term kleptoplast-retaining sea slug Elysia crispata morphotype clarki.</title>
        <authorList>
            <person name="Eastman K.E."/>
            <person name="Pendleton A.L."/>
            <person name="Shaikh M.A."/>
            <person name="Suttiyut T."/>
            <person name="Ogas R."/>
            <person name="Tomko P."/>
            <person name="Gavelis G."/>
            <person name="Widhalm J.R."/>
            <person name="Wisecaver J.H."/>
        </authorList>
    </citation>
    <scope>NUCLEOTIDE SEQUENCE</scope>
    <source>
        <strain evidence="5">ECLA1</strain>
    </source>
</reference>